<dbReference type="Gene3D" id="3.30.70.270">
    <property type="match status" value="1"/>
</dbReference>
<gene>
    <name evidence="1" type="ORF">CR513_32209</name>
</gene>
<dbReference type="OrthoDB" id="1400091at2759"/>
<organism evidence="1 2">
    <name type="scientific">Mucuna pruriens</name>
    <name type="common">Velvet bean</name>
    <name type="synonym">Dolichos pruriens</name>
    <dbReference type="NCBI Taxonomy" id="157652"/>
    <lineage>
        <taxon>Eukaryota</taxon>
        <taxon>Viridiplantae</taxon>
        <taxon>Streptophyta</taxon>
        <taxon>Embryophyta</taxon>
        <taxon>Tracheophyta</taxon>
        <taxon>Spermatophyta</taxon>
        <taxon>Magnoliopsida</taxon>
        <taxon>eudicotyledons</taxon>
        <taxon>Gunneridae</taxon>
        <taxon>Pentapetalae</taxon>
        <taxon>rosids</taxon>
        <taxon>fabids</taxon>
        <taxon>Fabales</taxon>
        <taxon>Fabaceae</taxon>
        <taxon>Papilionoideae</taxon>
        <taxon>50 kb inversion clade</taxon>
        <taxon>NPAAA clade</taxon>
        <taxon>indigoferoid/millettioid clade</taxon>
        <taxon>Phaseoleae</taxon>
        <taxon>Mucuna</taxon>
    </lineage>
</organism>
<sequence length="369" mass="41537">MSVQSGAGHPKDSVISFSEANYEGIQPHQDGQMVERVLVDQWSSTNTTFQKLVKMEEELEACSRILIGFAGEHVEIRGAIDLRTTFGAGLDVKIVLLRFTVINAQASYNIILGQPTLNQLLAIVSTLHLCTKYLASLKIGGRRANPEKVGIGLRSNVHLLELDPRQTEETKHPQLVDNLKEIQISQRSIKTTKVGVGLRYEEEEQVIDFLRKNKDVFAIALEEMSRIDPNHRLSIILGAPPIAQKKKEKWAMKMKGGKRGNWEVVGSSFHLGSTLSNLAGQRGDDYTDLNKAYLNDPYPLPSIDRLVDGTSSFWAKQCRNHLSKIDRLNIQRPDRFRPGDDMVAKSTDGEQHCEVFTRVFDILRKHKLN</sequence>
<dbReference type="InterPro" id="IPR043128">
    <property type="entry name" value="Rev_trsase/Diguanyl_cyclase"/>
</dbReference>
<protein>
    <submittedName>
        <fullName evidence="1">Uncharacterized protein</fullName>
    </submittedName>
</protein>
<dbReference type="PANTHER" id="PTHR33240">
    <property type="entry name" value="OS08G0508500 PROTEIN"/>
    <property type="match status" value="1"/>
</dbReference>
<dbReference type="PANTHER" id="PTHR33240:SF15">
    <property type="entry name" value="GAG-PRO-LIKE PROTEIN"/>
    <property type="match status" value="1"/>
</dbReference>
<name>A0A371G7W7_MUCPR</name>
<evidence type="ECO:0000313" key="2">
    <source>
        <dbReference type="Proteomes" id="UP000257109"/>
    </source>
</evidence>
<dbReference type="Proteomes" id="UP000257109">
    <property type="component" value="Unassembled WGS sequence"/>
</dbReference>
<dbReference type="EMBL" id="QJKJ01006515">
    <property type="protein sequence ID" value="RDX86453.1"/>
    <property type="molecule type" value="Genomic_DNA"/>
</dbReference>
<keyword evidence="2" id="KW-1185">Reference proteome</keyword>
<reference evidence="1" key="1">
    <citation type="submission" date="2018-05" db="EMBL/GenBank/DDBJ databases">
        <title>Draft genome of Mucuna pruriens seed.</title>
        <authorList>
            <person name="Nnadi N.E."/>
            <person name="Vos R."/>
            <person name="Hasami M.H."/>
            <person name="Devisetty U.K."/>
            <person name="Aguiy J.C."/>
        </authorList>
    </citation>
    <scope>NUCLEOTIDE SEQUENCE [LARGE SCALE GENOMIC DNA]</scope>
    <source>
        <strain evidence="1">JCA_2017</strain>
    </source>
</reference>
<dbReference type="AlphaFoldDB" id="A0A371G7W7"/>
<accession>A0A371G7W7</accession>
<evidence type="ECO:0000313" key="1">
    <source>
        <dbReference type="EMBL" id="RDX86453.1"/>
    </source>
</evidence>
<proteinExistence type="predicted"/>
<comment type="caution">
    <text evidence="1">The sequence shown here is derived from an EMBL/GenBank/DDBJ whole genome shotgun (WGS) entry which is preliminary data.</text>
</comment>
<feature type="non-terminal residue" evidence="1">
    <location>
        <position position="1"/>
    </location>
</feature>